<reference evidence="3" key="1">
    <citation type="submission" date="2016-11" db="UniProtKB">
        <authorList>
            <consortium name="WormBaseParasite"/>
        </authorList>
    </citation>
    <scope>IDENTIFICATION</scope>
</reference>
<accession>A0A1I7XQH6</accession>
<evidence type="ECO:0000313" key="2">
    <source>
        <dbReference type="Proteomes" id="UP000095283"/>
    </source>
</evidence>
<protein>
    <recommendedName>
        <fullName evidence="1">RFX1-4/6/8-like BCD domain-containing protein</fullName>
    </recommendedName>
</protein>
<dbReference type="GO" id="GO:0000981">
    <property type="term" value="F:DNA-binding transcription factor activity, RNA polymerase II-specific"/>
    <property type="evidence" value="ECO:0007669"/>
    <property type="project" value="TreeGrafter"/>
</dbReference>
<keyword evidence="2" id="KW-1185">Reference proteome</keyword>
<dbReference type="InterPro" id="IPR039779">
    <property type="entry name" value="RFX-like"/>
</dbReference>
<name>A0A1I7XQH6_HETBA</name>
<evidence type="ECO:0000313" key="3">
    <source>
        <dbReference type="WBParaSite" id="Hba_19594"/>
    </source>
</evidence>
<evidence type="ECO:0000259" key="1">
    <source>
        <dbReference type="Pfam" id="PF25340"/>
    </source>
</evidence>
<dbReference type="PANTHER" id="PTHR12619">
    <property type="entry name" value="RFX TRANSCRIPTION FACTOR FAMILY"/>
    <property type="match status" value="1"/>
</dbReference>
<dbReference type="AlphaFoldDB" id="A0A1I7XQH6"/>
<proteinExistence type="predicted"/>
<dbReference type="Pfam" id="PF25340">
    <property type="entry name" value="BCD_RFX"/>
    <property type="match status" value="1"/>
</dbReference>
<dbReference type="InterPro" id="IPR057321">
    <property type="entry name" value="RFX1-4/6/8-like_BCD"/>
</dbReference>
<dbReference type="WBParaSite" id="Hba_19594">
    <property type="protein sequence ID" value="Hba_19594"/>
    <property type="gene ID" value="Hba_19594"/>
</dbReference>
<dbReference type="Proteomes" id="UP000095283">
    <property type="component" value="Unplaced"/>
</dbReference>
<dbReference type="GO" id="GO:0000978">
    <property type="term" value="F:RNA polymerase II cis-regulatory region sequence-specific DNA binding"/>
    <property type="evidence" value="ECO:0007669"/>
    <property type="project" value="TreeGrafter"/>
</dbReference>
<feature type="domain" description="RFX1-4/6/8-like BCD" evidence="1">
    <location>
        <begin position="2"/>
        <end position="37"/>
    </location>
</feature>
<sequence>MIRDLTLRSAGSFGSFHLIRLLTDEYMVYLIEARIAKSANRPMITVISQPSDYPLFEETPPALPPMSLNQQYIIPGQQMYGGKNYRQKFL</sequence>
<organism evidence="2 3">
    <name type="scientific">Heterorhabditis bacteriophora</name>
    <name type="common">Entomopathogenic nematode worm</name>
    <dbReference type="NCBI Taxonomy" id="37862"/>
    <lineage>
        <taxon>Eukaryota</taxon>
        <taxon>Metazoa</taxon>
        <taxon>Ecdysozoa</taxon>
        <taxon>Nematoda</taxon>
        <taxon>Chromadorea</taxon>
        <taxon>Rhabditida</taxon>
        <taxon>Rhabditina</taxon>
        <taxon>Rhabditomorpha</taxon>
        <taxon>Strongyloidea</taxon>
        <taxon>Heterorhabditidae</taxon>
        <taxon>Heterorhabditis</taxon>
    </lineage>
</organism>
<dbReference type="PANTHER" id="PTHR12619:SF33">
    <property type="entry name" value="RFX, ISOFORM H"/>
    <property type="match status" value="1"/>
</dbReference>